<name>A0AAD7NMA7_9AGAR</name>
<evidence type="ECO:0000256" key="1">
    <source>
        <dbReference type="ARBA" id="ARBA00022679"/>
    </source>
</evidence>
<dbReference type="GO" id="GO:0031416">
    <property type="term" value="C:NatB complex"/>
    <property type="evidence" value="ECO:0007669"/>
    <property type="project" value="TreeGrafter"/>
</dbReference>
<accession>A0AAD7NMA7</accession>
<dbReference type="PANTHER" id="PTHR45910">
    <property type="entry name" value="N-ALPHA-ACETYLTRANSFERASE 20"/>
    <property type="match status" value="1"/>
</dbReference>
<sequence>MSVLRPFVAPDMFTFKNYSPSYYLKYLPRWPDFFCATVAPNGRMMGYIFGKAEGSWHGHITILTVAPPYRLLRLASTLIACLEADLGRGTGRHEQDVFDMHKSLTRDPGGGP</sequence>
<dbReference type="GO" id="GO:0004596">
    <property type="term" value="F:protein-N-terminal amino-acid acetyltransferase activity"/>
    <property type="evidence" value="ECO:0007669"/>
    <property type="project" value="TreeGrafter"/>
</dbReference>
<evidence type="ECO:0000256" key="2">
    <source>
        <dbReference type="ARBA" id="ARBA00023315"/>
    </source>
</evidence>
<keyword evidence="5" id="KW-1185">Reference proteome</keyword>
<gene>
    <name evidence="4" type="ORF">DFH07DRAFT_866940</name>
</gene>
<dbReference type="Proteomes" id="UP001215280">
    <property type="component" value="Unassembled WGS sequence"/>
</dbReference>
<dbReference type="InterPro" id="IPR016181">
    <property type="entry name" value="Acyl_CoA_acyltransferase"/>
</dbReference>
<dbReference type="InterPro" id="IPR051646">
    <property type="entry name" value="NatB_acetyltransferase_subunit"/>
</dbReference>
<dbReference type="SUPFAM" id="SSF55729">
    <property type="entry name" value="Acyl-CoA N-acyltransferases (Nat)"/>
    <property type="match status" value="1"/>
</dbReference>
<protein>
    <submittedName>
        <fullName evidence="4">N-acetyltransferase</fullName>
    </submittedName>
</protein>
<feature type="domain" description="N-acetyltransferase" evidence="3">
    <location>
        <begin position="18"/>
        <end position="85"/>
    </location>
</feature>
<keyword evidence="2" id="KW-0012">Acyltransferase</keyword>
<dbReference type="EMBL" id="JARJLG010000031">
    <property type="protein sequence ID" value="KAJ7766991.1"/>
    <property type="molecule type" value="Genomic_DNA"/>
</dbReference>
<dbReference type="Gene3D" id="3.40.630.30">
    <property type="match status" value="1"/>
</dbReference>
<evidence type="ECO:0000313" key="5">
    <source>
        <dbReference type="Proteomes" id="UP001215280"/>
    </source>
</evidence>
<dbReference type="InterPro" id="IPR000182">
    <property type="entry name" value="GNAT_dom"/>
</dbReference>
<reference evidence="4" key="1">
    <citation type="submission" date="2023-03" db="EMBL/GenBank/DDBJ databases">
        <title>Massive genome expansion in bonnet fungi (Mycena s.s.) driven by repeated elements and novel gene families across ecological guilds.</title>
        <authorList>
            <consortium name="Lawrence Berkeley National Laboratory"/>
            <person name="Harder C.B."/>
            <person name="Miyauchi S."/>
            <person name="Viragh M."/>
            <person name="Kuo A."/>
            <person name="Thoen E."/>
            <person name="Andreopoulos B."/>
            <person name="Lu D."/>
            <person name="Skrede I."/>
            <person name="Drula E."/>
            <person name="Henrissat B."/>
            <person name="Morin E."/>
            <person name="Kohler A."/>
            <person name="Barry K."/>
            <person name="LaButti K."/>
            <person name="Morin E."/>
            <person name="Salamov A."/>
            <person name="Lipzen A."/>
            <person name="Mereny Z."/>
            <person name="Hegedus B."/>
            <person name="Baldrian P."/>
            <person name="Stursova M."/>
            <person name="Weitz H."/>
            <person name="Taylor A."/>
            <person name="Grigoriev I.V."/>
            <person name="Nagy L.G."/>
            <person name="Martin F."/>
            <person name="Kauserud H."/>
        </authorList>
    </citation>
    <scope>NUCLEOTIDE SEQUENCE</scope>
    <source>
        <strain evidence="4">CBHHK188m</strain>
    </source>
</reference>
<dbReference type="PANTHER" id="PTHR45910:SF1">
    <property type="entry name" value="N-ALPHA-ACETYLTRANSFERASE 20"/>
    <property type="match status" value="1"/>
</dbReference>
<evidence type="ECO:0000313" key="4">
    <source>
        <dbReference type="EMBL" id="KAJ7766991.1"/>
    </source>
</evidence>
<organism evidence="4 5">
    <name type="scientific">Mycena maculata</name>
    <dbReference type="NCBI Taxonomy" id="230809"/>
    <lineage>
        <taxon>Eukaryota</taxon>
        <taxon>Fungi</taxon>
        <taxon>Dikarya</taxon>
        <taxon>Basidiomycota</taxon>
        <taxon>Agaricomycotina</taxon>
        <taxon>Agaricomycetes</taxon>
        <taxon>Agaricomycetidae</taxon>
        <taxon>Agaricales</taxon>
        <taxon>Marasmiineae</taxon>
        <taxon>Mycenaceae</taxon>
        <taxon>Mycena</taxon>
    </lineage>
</organism>
<proteinExistence type="predicted"/>
<evidence type="ECO:0000259" key="3">
    <source>
        <dbReference type="Pfam" id="PF00583"/>
    </source>
</evidence>
<keyword evidence="1" id="KW-0808">Transferase</keyword>
<comment type="caution">
    <text evidence="4">The sequence shown here is derived from an EMBL/GenBank/DDBJ whole genome shotgun (WGS) entry which is preliminary data.</text>
</comment>
<dbReference type="AlphaFoldDB" id="A0AAD7NMA7"/>
<dbReference type="Pfam" id="PF00583">
    <property type="entry name" value="Acetyltransf_1"/>
    <property type="match status" value="1"/>
</dbReference>